<accession>A0A975CZL6</accession>
<evidence type="ECO:0000313" key="3">
    <source>
        <dbReference type="Proteomes" id="UP000664914"/>
    </source>
</evidence>
<name>A0A975CZL6_9SPHN</name>
<evidence type="ECO:0000256" key="1">
    <source>
        <dbReference type="SAM" id="SignalP"/>
    </source>
</evidence>
<dbReference type="AlphaFoldDB" id="A0A975CZL6"/>
<gene>
    <name evidence="2" type="ORF">HRJ34_16640</name>
</gene>
<sequence>MKYVIPAALLAVALSAQPAFAADAPVTLSKCDKPIGSIAVVDGETQGWTKYGLSSPRDLIAAMAVQSNCFTLQNVAGGQPVDFLVNAIAGDKEEVDQGTSLAQTALTEGLVRSGMAGRMAGSIPFGGQALSMFGGFGGKKKTIAAGLRIISPANGQTIVTGSGTQTKTQVSIGGLGGIGGNPWADAARAQMTSMGYGDYAGGGYSTSKDGQMLTSAFVIAFNNVVAQQAALAAVRPATAAAAATPAAAKPGFTTAVDTKLFAQPAAGEAVRALRAGTALTPTGVREGLFVEVSDAYGTKGWVSVEDLK</sequence>
<reference evidence="2" key="2">
    <citation type="submission" date="2021-04" db="EMBL/GenBank/DDBJ databases">
        <title>Isolation and genomic analysis of the ibuprofen-degrading bacterium Sphingomonas strain MPO218.</title>
        <authorList>
            <person name="Aulestia M."/>
            <person name="Flores A."/>
            <person name="Mangas E.L."/>
            <person name="Perez-Pulido A.J."/>
            <person name="Santero E."/>
            <person name="Camacho E.M."/>
        </authorList>
    </citation>
    <scope>NUCLEOTIDE SEQUENCE</scope>
    <source>
        <strain evidence="2">MPO218</strain>
    </source>
</reference>
<proteinExistence type="predicted"/>
<feature type="chain" id="PRO_5037616780" evidence="1">
    <location>
        <begin position="22"/>
        <end position="308"/>
    </location>
</feature>
<organism evidence="2 3">
    <name type="scientific">Rhizorhabdus wittichii</name>
    <dbReference type="NCBI Taxonomy" id="160791"/>
    <lineage>
        <taxon>Bacteria</taxon>
        <taxon>Pseudomonadati</taxon>
        <taxon>Pseudomonadota</taxon>
        <taxon>Alphaproteobacteria</taxon>
        <taxon>Sphingomonadales</taxon>
        <taxon>Sphingomonadaceae</taxon>
        <taxon>Rhizorhabdus</taxon>
    </lineage>
</organism>
<evidence type="ECO:0000313" key="2">
    <source>
        <dbReference type="EMBL" id="QTH19984.1"/>
    </source>
</evidence>
<dbReference type="Proteomes" id="UP000664914">
    <property type="component" value="Chromosome"/>
</dbReference>
<dbReference type="EMBL" id="CP059319">
    <property type="protein sequence ID" value="QTH19984.1"/>
    <property type="molecule type" value="Genomic_DNA"/>
</dbReference>
<dbReference type="RefSeq" id="WP_208631872.1">
    <property type="nucleotide sequence ID" value="NZ_CP059319.1"/>
</dbReference>
<feature type="signal peptide" evidence="1">
    <location>
        <begin position="1"/>
        <end position="21"/>
    </location>
</feature>
<keyword evidence="1" id="KW-0732">Signal</keyword>
<protein>
    <submittedName>
        <fullName evidence="2">SH3 domain-containing protein</fullName>
    </submittedName>
</protein>
<reference evidence="2" key="1">
    <citation type="submission" date="2020-07" db="EMBL/GenBank/DDBJ databases">
        <authorList>
            <person name="Camacho E."/>
        </authorList>
    </citation>
    <scope>NUCLEOTIDE SEQUENCE</scope>
    <source>
        <strain evidence="2">MPO218</strain>
    </source>
</reference>